<dbReference type="Proteomes" id="UP000193920">
    <property type="component" value="Unassembled WGS sequence"/>
</dbReference>
<dbReference type="OrthoDB" id="2174212at2759"/>
<keyword evidence="2" id="KW-1185">Reference proteome</keyword>
<evidence type="ECO:0000313" key="1">
    <source>
        <dbReference type="EMBL" id="ORY01654.1"/>
    </source>
</evidence>
<sequence length="152" mass="17563">MNDDVPSFLNLISILDVKSLNLVKETISQGTLEYIIWNIIYDLKGLKNIICINPYVYNEIINNKLMSSIVLKNNMIESNNDDNVINGNEIVKANVNQNQNLNLSIENFNNFDRNQLINSLKNLTRERADFENSLKNEWKISLDDLINYISIP</sequence>
<protein>
    <submittedName>
        <fullName evidence="1">Uncharacterized protein</fullName>
    </submittedName>
</protein>
<comment type="caution">
    <text evidence="1">The sequence shown here is derived from an EMBL/GenBank/DDBJ whole genome shotgun (WGS) entry which is preliminary data.</text>
</comment>
<gene>
    <name evidence="1" type="ORF">LY90DRAFT_641024</name>
</gene>
<dbReference type="AlphaFoldDB" id="A0A1Y1YUY4"/>
<name>A0A1Y1YUY4_9FUNG</name>
<dbReference type="EMBL" id="MCOG01000502">
    <property type="protein sequence ID" value="ORY01654.1"/>
    <property type="molecule type" value="Genomic_DNA"/>
</dbReference>
<accession>A0A1Y1YUY4</accession>
<proteinExistence type="predicted"/>
<reference evidence="1 2" key="1">
    <citation type="submission" date="2016-08" db="EMBL/GenBank/DDBJ databases">
        <title>A Parts List for Fungal Cellulosomes Revealed by Comparative Genomics.</title>
        <authorList>
            <consortium name="DOE Joint Genome Institute"/>
            <person name="Haitjema C.H."/>
            <person name="Gilmore S.P."/>
            <person name="Henske J.K."/>
            <person name="Solomon K.V."/>
            <person name="De Groot R."/>
            <person name="Kuo A."/>
            <person name="Mondo S.J."/>
            <person name="Salamov A.A."/>
            <person name="Labutti K."/>
            <person name="Zhao Z."/>
            <person name="Chiniquy J."/>
            <person name="Barry K."/>
            <person name="Brewer H.M."/>
            <person name="Purvine S.O."/>
            <person name="Wright A.T."/>
            <person name="Boxma B."/>
            <person name="Van Alen T."/>
            <person name="Hackstein J.H."/>
            <person name="Baker S.E."/>
            <person name="Grigoriev I.V."/>
            <person name="O'Malley M.A."/>
        </authorList>
    </citation>
    <scope>NUCLEOTIDE SEQUENCE [LARGE SCALE GENOMIC DNA]</scope>
    <source>
        <strain evidence="1 2">G1</strain>
    </source>
</reference>
<evidence type="ECO:0000313" key="2">
    <source>
        <dbReference type="Proteomes" id="UP000193920"/>
    </source>
</evidence>
<organism evidence="1 2">
    <name type="scientific">Neocallimastix californiae</name>
    <dbReference type="NCBI Taxonomy" id="1754190"/>
    <lineage>
        <taxon>Eukaryota</taxon>
        <taxon>Fungi</taxon>
        <taxon>Fungi incertae sedis</taxon>
        <taxon>Chytridiomycota</taxon>
        <taxon>Chytridiomycota incertae sedis</taxon>
        <taxon>Neocallimastigomycetes</taxon>
        <taxon>Neocallimastigales</taxon>
        <taxon>Neocallimastigaceae</taxon>
        <taxon>Neocallimastix</taxon>
    </lineage>
</organism>